<keyword evidence="3" id="KW-1185">Reference proteome</keyword>
<evidence type="ECO:0000256" key="1">
    <source>
        <dbReference type="SAM" id="Phobius"/>
    </source>
</evidence>
<dbReference type="STRING" id="1849047.A0A3D8QKJ6"/>
<dbReference type="OrthoDB" id="3363151at2759"/>
<evidence type="ECO:0008006" key="4">
    <source>
        <dbReference type="Google" id="ProtNLM"/>
    </source>
</evidence>
<evidence type="ECO:0000313" key="2">
    <source>
        <dbReference type="EMBL" id="RDW62353.1"/>
    </source>
</evidence>
<dbReference type="Proteomes" id="UP000256645">
    <property type="component" value="Unassembled WGS sequence"/>
</dbReference>
<feature type="transmembrane region" description="Helical" evidence="1">
    <location>
        <begin position="341"/>
        <end position="362"/>
    </location>
</feature>
<feature type="transmembrane region" description="Helical" evidence="1">
    <location>
        <begin position="223"/>
        <end position="247"/>
    </location>
</feature>
<feature type="transmembrane region" description="Helical" evidence="1">
    <location>
        <begin position="78"/>
        <end position="97"/>
    </location>
</feature>
<keyword evidence="1" id="KW-0472">Membrane</keyword>
<feature type="transmembrane region" description="Helical" evidence="1">
    <location>
        <begin position="151"/>
        <end position="172"/>
    </location>
</feature>
<feature type="transmembrane region" description="Helical" evidence="1">
    <location>
        <begin position="31"/>
        <end position="51"/>
    </location>
</feature>
<dbReference type="EMBL" id="PDLM01000014">
    <property type="protein sequence ID" value="RDW62353.1"/>
    <property type="molecule type" value="Genomic_DNA"/>
</dbReference>
<feature type="transmembrane region" description="Helical" evidence="1">
    <location>
        <begin position="109"/>
        <end position="131"/>
    </location>
</feature>
<keyword evidence="1" id="KW-0812">Transmembrane</keyword>
<feature type="transmembrane region" description="Helical" evidence="1">
    <location>
        <begin position="405"/>
        <end position="426"/>
    </location>
</feature>
<comment type="caution">
    <text evidence="2">The sequence shown here is derived from an EMBL/GenBank/DDBJ whole genome shotgun (WGS) entry which is preliminary data.</text>
</comment>
<gene>
    <name evidence="2" type="ORF">BP6252_11786</name>
</gene>
<proteinExistence type="predicted"/>
<dbReference type="AlphaFoldDB" id="A0A3D8QKJ6"/>
<reference evidence="2 3" key="1">
    <citation type="journal article" date="2018" name="IMA Fungus">
        <title>IMA Genome-F 9: Draft genome sequence of Annulohypoxylon stygium, Aspergillus mulundensis, Berkeleyomyces basicola (syn. Thielaviopsis basicola), Ceratocystis smalleyi, two Cercospora beticola strains, Coleophoma cylindrospora, Fusarium fracticaudum, Phialophora cf. hyalina, and Morchella septimelata.</title>
        <authorList>
            <person name="Wingfield B.D."/>
            <person name="Bills G.F."/>
            <person name="Dong Y."/>
            <person name="Huang W."/>
            <person name="Nel W.J."/>
            <person name="Swalarsk-Parry B.S."/>
            <person name="Vaghefi N."/>
            <person name="Wilken P.M."/>
            <person name="An Z."/>
            <person name="de Beer Z.W."/>
            <person name="De Vos L."/>
            <person name="Chen L."/>
            <person name="Duong T.A."/>
            <person name="Gao Y."/>
            <person name="Hammerbacher A."/>
            <person name="Kikkert J.R."/>
            <person name="Li Y."/>
            <person name="Li H."/>
            <person name="Li K."/>
            <person name="Li Q."/>
            <person name="Liu X."/>
            <person name="Ma X."/>
            <person name="Naidoo K."/>
            <person name="Pethybridge S.J."/>
            <person name="Sun J."/>
            <person name="Steenkamp E.T."/>
            <person name="van der Nest M.A."/>
            <person name="van Wyk S."/>
            <person name="Wingfield M.J."/>
            <person name="Xiong C."/>
            <person name="Yue Q."/>
            <person name="Zhang X."/>
        </authorList>
    </citation>
    <scope>NUCLEOTIDE SEQUENCE [LARGE SCALE GENOMIC DNA]</scope>
    <source>
        <strain evidence="2 3">BP6252</strain>
    </source>
</reference>
<sequence>MDFRKMMQKPDSFVASPPTTYEQEYLLGFRGLLVIQSFLWVFLTVCVPVTVAQSKNTTGPLYQEVFRKVLSILFWNEYFLYGAIIFLSARSIAIPFIKKPSREQAARSIFCRGLSLWFPLAIALAIVKLSFTKATSERLYDFKTRTGNNSIAVPYTMPTTLAYFNSVFNLFWTSKSFTITSGNTAFPSQTLWLINAVYIQSYTVYMTMIIIPYTRKEWRVKGAIAFVILAWWCDSWAWFTISGLLFADMVMTMDFKACAQRGIPINTPFAALKKADGSAFRLPVWIPAGLCITAGLLMQYLWVAWRPSLFDSEYLAHTGMYYTDGLNTQYATHHSYARDDIYLILVGFFTLLETYDFLQRLFQNKFFVYLGRRSLSYFLVQSIIIYLVGTLVFRKVRRDDNSTSSAAAIASLISCLAITIPAAEIFHRLIELPSKVFAHKLYDFVTA</sequence>
<feature type="transmembrane region" description="Helical" evidence="1">
    <location>
        <begin position="282"/>
        <end position="305"/>
    </location>
</feature>
<organism evidence="2 3">
    <name type="scientific">Coleophoma cylindrospora</name>
    <dbReference type="NCBI Taxonomy" id="1849047"/>
    <lineage>
        <taxon>Eukaryota</taxon>
        <taxon>Fungi</taxon>
        <taxon>Dikarya</taxon>
        <taxon>Ascomycota</taxon>
        <taxon>Pezizomycotina</taxon>
        <taxon>Leotiomycetes</taxon>
        <taxon>Helotiales</taxon>
        <taxon>Dermateaceae</taxon>
        <taxon>Coleophoma</taxon>
    </lineage>
</organism>
<name>A0A3D8QKJ6_9HELO</name>
<accession>A0A3D8QKJ6</accession>
<keyword evidence="1" id="KW-1133">Transmembrane helix</keyword>
<evidence type="ECO:0000313" key="3">
    <source>
        <dbReference type="Proteomes" id="UP000256645"/>
    </source>
</evidence>
<feature type="transmembrane region" description="Helical" evidence="1">
    <location>
        <begin position="192"/>
        <end position="211"/>
    </location>
</feature>
<protein>
    <recommendedName>
        <fullName evidence="4">Acyltransferase 3 domain-containing protein</fullName>
    </recommendedName>
</protein>
<feature type="transmembrane region" description="Helical" evidence="1">
    <location>
        <begin position="374"/>
        <end position="393"/>
    </location>
</feature>